<evidence type="ECO:0000313" key="3">
    <source>
        <dbReference type="EMBL" id="KAH7274691.1"/>
    </source>
</evidence>
<protein>
    <submittedName>
        <fullName evidence="3">S-adenosyl-L-methionine-dependent methyltransferase</fullName>
    </submittedName>
</protein>
<dbReference type="Proteomes" id="UP000736672">
    <property type="component" value="Unassembled WGS sequence"/>
</dbReference>
<dbReference type="Pfam" id="PF13649">
    <property type="entry name" value="Methyltransf_25"/>
    <property type="match status" value="1"/>
</dbReference>
<dbReference type="OrthoDB" id="2013972at2759"/>
<evidence type="ECO:0000259" key="2">
    <source>
        <dbReference type="Pfam" id="PF13649"/>
    </source>
</evidence>
<dbReference type="SUPFAM" id="SSF53335">
    <property type="entry name" value="S-adenosyl-L-methionine-dependent methyltransferases"/>
    <property type="match status" value="1"/>
</dbReference>
<dbReference type="GO" id="GO:0032259">
    <property type="term" value="P:methylation"/>
    <property type="evidence" value="ECO:0007669"/>
    <property type="project" value="UniProtKB-KW"/>
</dbReference>
<comment type="caution">
    <text evidence="3">The sequence shown here is derived from an EMBL/GenBank/DDBJ whole genome shotgun (WGS) entry which is preliminary data.</text>
</comment>
<keyword evidence="4" id="KW-1185">Reference proteome</keyword>
<sequence>MHPDGNLTLDRAQTQSAALPIDPSTPVTWLAARTAAISTHQEGQRSSDNSRDLSVLSCSTALTSISPDGRAFSENFDDSFSTTTLDLSAYNYVDIFGHGFFSGKFGPSWYASELKVHLRLLTHGEVMLLVVQLSKLNVPCLFNGQYFTCSQTPHKIFDIGTGFGTWARDVCQNYPSIEVIGTDIAPIQPEWIPPNCSFEMEDANQAWTQDISSFDLVNNQGCIGEIVNWERFCAEAYDRLRFGGRADISDVTDMIRELGDTLGRPFSGDVLRGVMVATGFEHIEVAQHTIKVEDYFDLIWYRLHSALLILQNFRHASPEDVVTEMRHLRARLYSESAGVRTE</sequence>
<feature type="domain" description="Methyltransferase" evidence="2">
    <location>
        <begin position="156"/>
        <end position="244"/>
    </location>
</feature>
<dbReference type="GO" id="GO:0008168">
    <property type="term" value="F:methyltransferase activity"/>
    <property type="evidence" value="ECO:0007669"/>
    <property type="project" value="UniProtKB-KW"/>
</dbReference>
<reference evidence="3" key="1">
    <citation type="journal article" date="2021" name="Nat. Commun.">
        <title>Genetic determinants of endophytism in the Arabidopsis root mycobiome.</title>
        <authorList>
            <person name="Mesny F."/>
            <person name="Miyauchi S."/>
            <person name="Thiergart T."/>
            <person name="Pickel B."/>
            <person name="Atanasova L."/>
            <person name="Karlsson M."/>
            <person name="Huettel B."/>
            <person name="Barry K.W."/>
            <person name="Haridas S."/>
            <person name="Chen C."/>
            <person name="Bauer D."/>
            <person name="Andreopoulos W."/>
            <person name="Pangilinan J."/>
            <person name="LaButti K."/>
            <person name="Riley R."/>
            <person name="Lipzen A."/>
            <person name="Clum A."/>
            <person name="Drula E."/>
            <person name="Henrissat B."/>
            <person name="Kohler A."/>
            <person name="Grigoriev I.V."/>
            <person name="Martin F.M."/>
            <person name="Hacquard S."/>
        </authorList>
    </citation>
    <scope>NUCLEOTIDE SEQUENCE</scope>
    <source>
        <strain evidence="3">FSSC 5 MPI-SDFR-AT-0091</strain>
    </source>
</reference>
<dbReference type="Gene3D" id="3.40.50.150">
    <property type="entry name" value="Vaccinia Virus protein VP39"/>
    <property type="match status" value="1"/>
</dbReference>
<evidence type="ECO:0000313" key="4">
    <source>
        <dbReference type="Proteomes" id="UP000736672"/>
    </source>
</evidence>
<organism evidence="3 4">
    <name type="scientific">Fusarium solani</name>
    <name type="common">Filamentous fungus</name>
    <dbReference type="NCBI Taxonomy" id="169388"/>
    <lineage>
        <taxon>Eukaryota</taxon>
        <taxon>Fungi</taxon>
        <taxon>Dikarya</taxon>
        <taxon>Ascomycota</taxon>
        <taxon>Pezizomycotina</taxon>
        <taxon>Sordariomycetes</taxon>
        <taxon>Hypocreomycetidae</taxon>
        <taxon>Hypocreales</taxon>
        <taxon>Nectriaceae</taxon>
        <taxon>Fusarium</taxon>
        <taxon>Fusarium solani species complex</taxon>
    </lineage>
</organism>
<keyword evidence="3" id="KW-0489">Methyltransferase</keyword>
<gene>
    <name evidence="3" type="ORF">B0J15DRAFT_456910</name>
</gene>
<dbReference type="EMBL" id="JAGTJS010000001">
    <property type="protein sequence ID" value="KAH7274691.1"/>
    <property type="molecule type" value="Genomic_DNA"/>
</dbReference>
<dbReference type="InterPro" id="IPR041698">
    <property type="entry name" value="Methyltransf_25"/>
</dbReference>
<dbReference type="AlphaFoldDB" id="A0A9P9L641"/>
<dbReference type="CDD" id="cd02440">
    <property type="entry name" value="AdoMet_MTases"/>
    <property type="match status" value="1"/>
</dbReference>
<dbReference type="PANTHER" id="PTHR43591:SF105">
    <property type="entry name" value="METHYLTRANSFERASE DOMAIN-CONTAINING PROTEIN-RELATED"/>
    <property type="match status" value="1"/>
</dbReference>
<evidence type="ECO:0000256" key="1">
    <source>
        <dbReference type="ARBA" id="ARBA00038158"/>
    </source>
</evidence>
<comment type="similarity">
    <text evidence="1">Belongs to the methyltransferase superfamily. LaeA methyltransferase family.</text>
</comment>
<proteinExistence type="inferred from homology"/>
<dbReference type="InterPro" id="IPR029063">
    <property type="entry name" value="SAM-dependent_MTases_sf"/>
</dbReference>
<name>A0A9P9L641_FUSSL</name>
<accession>A0A9P9L641</accession>
<dbReference type="PANTHER" id="PTHR43591">
    <property type="entry name" value="METHYLTRANSFERASE"/>
    <property type="match status" value="1"/>
</dbReference>
<keyword evidence="3" id="KW-0808">Transferase</keyword>